<gene>
    <name evidence="1" type="ORF">K491DRAFT_569367</name>
</gene>
<proteinExistence type="predicted"/>
<dbReference type="OrthoDB" id="3692449at2759"/>
<feature type="non-terminal residue" evidence="1">
    <location>
        <position position="1"/>
    </location>
</feature>
<dbReference type="Proteomes" id="UP000799324">
    <property type="component" value="Unassembled WGS sequence"/>
</dbReference>
<dbReference type="EMBL" id="MU004721">
    <property type="protein sequence ID" value="KAF2647043.1"/>
    <property type="molecule type" value="Genomic_DNA"/>
</dbReference>
<keyword evidence="2" id="KW-1185">Reference proteome</keyword>
<evidence type="ECO:0000313" key="2">
    <source>
        <dbReference type="Proteomes" id="UP000799324"/>
    </source>
</evidence>
<sequence length="58" mass="6812">NHNNHIDKLAFLSNFRDVFRRVFTSTNIQSSFQLSRIILNNLDIVLSKLDVRLKTPLQ</sequence>
<organism evidence="1 2">
    <name type="scientific">Lophiostoma macrostomum CBS 122681</name>
    <dbReference type="NCBI Taxonomy" id="1314788"/>
    <lineage>
        <taxon>Eukaryota</taxon>
        <taxon>Fungi</taxon>
        <taxon>Dikarya</taxon>
        <taxon>Ascomycota</taxon>
        <taxon>Pezizomycotina</taxon>
        <taxon>Dothideomycetes</taxon>
        <taxon>Pleosporomycetidae</taxon>
        <taxon>Pleosporales</taxon>
        <taxon>Lophiostomataceae</taxon>
        <taxon>Lophiostoma</taxon>
    </lineage>
</organism>
<accession>A0A6A6SKA3</accession>
<name>A0A6A6SKA3_9PLEO</name>
<evidence type="ECO:0000313" key="1">
    <source>
        <dbReference type="EMBL" id="KAF2647043.1"/>
    </source>
</evidence>
<protein>
    <submittedName>
        <fullName evidence="1">Uncharacterized protein</fullName>
    </submittedName>
</protein>
<feature type="non-terminal residue" evidence="1">
    <location>
        <position position="58"/>
    </location>
</feature>
<reference evidence="1" key="1">
    <citation type="journal article" date="2020" name="Stud. Mycol.">
        <title>101 Dothideomycetes genomes: a test case for predicting lifestyles and emergence of pathogens.</title>
        <authorList>
            <person name="Haridas S."/>
            <person name="Albert R."/>
            <person name="Binder M."/>
            <person name="Bloem J."/>
            <person name="Labutti K."/>
            <person name="Salamov A."/>
            <person name="Andreopoulos B."/>
            <person name="Baker S."/>
            <person name="Barry K."/>
            <person name="Bills G."/>
            <person name="Bluhm B."/>
            <person name="Cannon C."/>
            <person name="Castanera R."/>
            <person name="Culley D."/>
            <person name="Daum C."/>
            <person name="Ezra D."/>
            <person name="Gonzalez J."/>
            <person name="Henrissat B."/>
            <person name="Kuo A."/>
            <person name="Liang C."/>
            <person name="Lipzen A."/>
            <person name="Lutzoni F."/>
            <person name="Magnuson J."/>
            <person name="Mondo S."/>
            <person name="Nolan M."/>
            <person name="Ohm R."/>
            <person name="Pangilinan J."/>
            <person name="Park H.-J."/>
            <person name="Ramirez L."/>
            <person name="Alfaro M."/>
            <person name="Sun H."/>
            <person name="Tritt A."/>
            <person name="Yoshinaga Y."/>
            <person name="Zwiers L.-H."/>
            <person name="Turgeon B."/>
            <person name="Goodwin S."/>
            <person name="Spatafora J."/>
            <person name="Crous P."/>
            <person name="Grigoriev I."/>
        </authorList>
    </citation>
    <scope>NUCLEOTIDE SEQUENCE</scope>
    <source>
        <strain evidence="1">CBS 122681</strain>
    </source>
</reference>
<dbReference type="AlphaFoldDB" id="A0A6A6SKA3"/>